<name>A0A1H4GTP1_9GAMM</name>
<dbReference type="NCBIfam" id="TIGR01933">
    <property type="entry name" value="hflK"/>
    <property type="match status" value="1"/>
</dbReference>
<dbReference type="PANTHER" id="PTHR43327:SF2">
    <property type="entry name" value="MODULATOR OF FTSH PROTEASE HFLK"/>
    <property type="match status" value="1"/>
</dbReference>
<evidence type="ECO:0000259" key="8">
    <source>
        <dbReference type="SMART" id="SM00244"/>
    </source>
</evidence>
<accession>A0A1H4GTP1</accession>
<dbReference type="OrthoDB" id="9779595at2"/>
<dbReference type="GO" id="GO:0006508">
    <property type="term" value="P:proteolysis"/>
    <property type="evidence" value="ECO:0007669"/>
    <property type="project" value="UniProtKB-KW"/>
</dbReference>
<dbReference type="InterPro" id="IPR001972">
    <property type="entry name" value="Stomatin_HflK_fam"/>
</dbReference>
<feature type="domain" description="Band 7" evidence="8">
    <location>
        <begin position="92"/>
        <end position="252"/>
    </location>
</feature>
<evidence type="ECO:0000313" key="10">
    <source>
        <dbReference type="Proteomes" id="UP000242469"/>
    </source>
</evidence>
<dbReference type="Proteomes" id="UP000242469">
    <property type="component" value="Unassembled WGS sequence"/>
</dbReference>
<dbReference type="SUPFAM" id="SSF117892">
    <property type="entry name" value="Band 7/SPFH domain"/>
    <property type="match status" value="1"/>
</dbReference>
<comment type="subunit">
    <text evidence="6">HflC and HflK may interact to form a multimeric complex.</text>
</comment>
<dbReference type="PANTHER" id="PTHR43327">
    <property type="entry name" value="STOMATIN-LIKE PROTEIN 2, MITOCHONDRIAL"/>
    <property type="match status" value="1"/>
</dbReference>
<comment type="subcellular location">
    <subcellularLocation>
        <location evidence="1">Membrane</location>
        <topology evidence="1">Single-pass membrane protein</topology>
    </subcellularLocation>
</comment>
<dbReference type="AlphaFoldDB" id="A0A1H4GTP1"/>
<evidence type="ECO:0000256" key="5">
    <source>
        <dbReference type="ARBA" id="ARBA00023136"/>
    </source>
</evidence>
<keyword evidence="9" id="KW-0645">Protease</keyword>
<dbReference type="STRING" id="1122198.SAMN02745729_12024"/>
<evidence type="ECO:0000256" key="1">
    <source>
        <dbReference type="ARBA" id="ARBA00004167"/>
    </source>
</evidence>
<keyword evidence="9" id="KW-0378">Hydrolase</keyword>
<proteinExistence type="inferred from homology"/>
<organism evidence="9 10">
    <name type="scientific">Marinobacterium iners DSM 11526</name>
    <dbReference type="NCBI Taxonomy" id="1122198"/>
    <lineage>
        <taxon>Bacteria</taxon>
        <taxon>Pseudomonadati</taxon>
        <taxon>Pseudomonadota</taxon>
        <taxon>Gammaproteobacteria</taxon>
        <taxon>Oceanospirillales</taxon>
        <taxon>Oceanospirillaceae</taxon>
        <taxon>Marinobacterium</taxon>
    </lineage>
</organism>
<dbReference type="InterPro" id="IPR020980">
    <property type="entry name" value="Membrane_HflK_N"/>
</dbReference>
<protein>
    <recommendedName>
        <fullName evidence="6">Protein HflK</fullName>
    </recommendedName>
</protein>
<dbReference type="InterPro" id="IPR001107">
    <property type="entry name" value="Band_7"/>
</dbReference>
<evidence type="ECO:0000256" key="4">
    <source>
        <dbReference type="ARBA" id="ARBA00022989"/>
    </source>
</evidence>
<dbReference type="InterPro" id="IPR036013">
    <property type="entry name" value="Band_7/SPFH_dom_sf"/>
</dbReference>
<feature type="compositionally biased region" description="Gly residues" evidence="7">
    <location>
        <begin position="17"/>
        <end position="31"/>
    </location>
</feature>
<evidence type="ECO:0000256" key="2">
    <source>
        <dbReference type="ARBA" id="ARBA00006971"/>
    </source>
</evidence>
<keyword evidence="10" id="KW-1185">Reference proteome</keyword>
<evidence type="ECO:0000313" key="9">
    <source>
        <dbReference type="EMBL" id="SEB12945.1"/>
    </source>
</evidence>
<evidence type="ECO:0000256" key="7">
    <source>
        <dbReference type="SAM" id="MobiDB-lite"/>
    </source>
</evidence>
<dbReference type="PRINTS" id="PR00721">
    <property type="entry name" value="STOMATIN"/>
</dbReference>
<keyword evidence="5 6" id="KW-0472">Membrane</keyword>
<dbReference type="Gene3D" id="3.30.479.30">
    <property type="entry name" value="Band 7 domain"/>
    <property type="match status" value="1"/>
</dbReference>
<feature type="region of interest" description="Disordered" evidence="7">
    <location>
        <begin position="1"/>
        <end position="41"/>
    </location>
</feature>
<dbReference type="GO" id="GO:0008233">
    <property type="term" value="F:peptidase activity"/>
    <property type="evidence" value="ECO:0007669"/>
    <property type="project" value="UniProtKB-KW"/>
</dbReference>
<evidence type="ECO:0000256" key="3">
    <source>
        <dbReference type="ARBA" id="ARBA00022692"/>
    </source>
</evidence>
<keyword evidence="3 6" id="KW-0812">Transmembrane</keyword>
<dbReference type="CDD" id="cd03404">
    <property type="entry name" value="SPFH_HflK"/>
    <property type="match status" value="1"/>
</dbReference>
<dbReference type="RefSeq" id="WP_091827808.1">
    <property type="nucleotide sequence ID" value="NZ_FNRJ01000020.1"/>
</dbReference>
<comment type="similarity">
    <text evidence="2 6">Belongs to the band 7/mec-2 family. HflK subfamily.</text>
</comment>
<reference evidence="10" key="1">
    <citation type="submission" date="2016-10" db="EMBL/GenBank/DDBJ databases">
        <authorList>
            <person name="Varghese N."/>
            <person name="Submissions S."/>
        </authorList>
    </citation>
    <scope>NUCLEOTIDE SEQUENCE [LARGE SCALE GENOMIC DNA]</scope>
    <source>
        <strain evidence="10">DSM 11526</strain>
    </source>
</reference>
<dbReference type="GO" id="GO:0016020">
    <property type="term" value="C:membrane"/>
    <property type="evidence" value="ECO:0007669"/>
    <property type="project" value="UniProtKB-SubCell"/>
</dbReference>
<dbReference type="InterPro" id="IPR050710">
    <property type="entry name" value="Band7/mec-2_domain"/>
</dbReference>
<dbReference type="Pfam" id="PF12221">
    <property type="entry name" value="HflK_N"/>
    <property type="match status" value="1"/>
</dbReference>
<keyword evidence="4 6" id="KW-1133">Transmembrane helix</keyword>
<gene>
    <name evidence="9" type="ORF">SAMN02745729_12024</name>
</gene>
<feature type="transmembrane region" description="Helical" evidence="6">
    <location>
        <begin position="77"/>
        <end position="97"/>
    </location>
</feature>
<dbReference type="InterPro" id="IPR010201">
    <property type="entry name" value="HflK"/>
</dbReference>
<comment type="function">
    <text evidence="6">HflC and HflK could encode or regulate a protease.</text>
</comment>
<dbReference type="Pfam" id="PF01145">
    <property type="entry name" value="Band_7"/>
    <property type="match status" value="1"/>
</dbReference>
<sequence>MAWNEPGGNGNNHDPWSGGGDNRGKRGGGNDQGPPDLDEALRKLQDRLGGIFGGGKKKGGSGGGSGKGPSKAAGGGFFVVIIVLAALFWAGMGFYTVDQQERGIVLRLGKYHDTVQPGLQWNPPLIDDVTKVNTTRIRSYDHRSLMLTEDENIVDVDMTVQYVVADPVMYILKIRDPSDSLAQSSESALRHVVGTSEMHGILTEGRDTLALQVQARLQRYMEDYSTGLQISKVNIKNAQAPRQVQDAFDDVIKAREDEQRVINEAQAYANGIIPEARGQAQRLMEESNAYREEVVAKATGEASRFTALLTEYTKAPEVTRERLYIDTLQDVLSRTGKVMVDVEGGNNMMYLPLDRLTEQQPLRDTSGRPVRLDENTLNQLAEQVLQEARQRAQTTSGLREGR</sequence>
<evidence type="ECO:0000256" key="6">
    <source>
        <dbReference type="RuleBase" id="RU364113"/>
    </source>
</evidence>
<dbReference type="SMART" id="SM00244">
    <property type="entry name" value="PHB"/>
    <property type="match status" value="1"/>
</dbReference>
<dbReference type="EMBL" id="FNRJ01000020">
    <property type="protein sequence ID" value="SEB12945.1"/>
    <property type="molecule type" value="Genomic_DNA"/>
</dbReference>